<keyword evidence="4 10" id="KW-1003">Cell membrane</keyword>
<evidence type="ECO:0000256" key="5">
    <source>
        <dbReference type="ARBA" id="ARBA00022597"/>
    </source>
</evidence>
<dbReference type="Pfam" id="PF00528">
    <property type="entry name" value="BPD_transp_1"/>
    <property type="match status" value="1"/>
</dbReference>
<dbReference type="GO" id="GO:1990060">
    <property type="term" value="C:maltose transport complex"/>
    <property type="evidence" value="ECO:0007669"/>
    <property type="project" value="TreeGrafter"/>
</dbReference>
<dbReference type="STRING" id="903984.BCR21_15205"/>
<comment type="subcellular location">
    <subcellularLocation>
        <location evidence="1 9">Cell membrane</location>
        <topology evidence="1 9">Multi-pass membrane protein</topology>
    </subcellularLocation>
</comment>
<evidence type="ECO:0000256" key="9">
    <source>
        <dbReference type="RuleBase" id="RU363032"/>
    </source>
</evidence>
<feature type="transmembrane region" description="Helical" evidence="9">
    <location>
        <begin position="308"/>
        <end position="330"/>
    </location>
</feature>
<feature type="domain" description="ABC transmembrane type-1" evidence="11">
    <location>
        <begin position="218"/>
        <end position="439"/>
    </location>
</feature>
<evidence type="ECO:0000256" key="1">
    <source>
        <dbReference type="ARBA" id="ARBA00004651"/>
    </source>
</evidence>
<dbReference type="SUPFAM" id="SSF160964">
    <property type="entry name" value="MalF N-terminal region-like"/>
    <property type="match status" value="1"/>
</dbReference>
<gene>
    <name evidence="12" type="ORF">BCR21_15205</name>
</gene>
<dbReference type="RefSeq" id="WP_069647363.1">
    <property type="nucleotide sequence ID" value="NZ_MIJZ01000016.1"/>
</dbReference>
<dbReference type="PANTHER" id="PTHR47314">
    <property type="entry name" value="MALTOSE/MALTODEXTRIN TRANSPORT SYSTEM PERMEASE PROTEIN MALF"/>
    <property type="match status" value="1"/>
</dbReference>
<name>A0A1E5GAQ9_9ENTE</name>
<evidence type="ECO:0000256" key="8">
    <source>
        <dbReference type="ARBA" id="ARBA00023136"/>
    </source>
</evidence>
<evidence type="ECO:0000256" key="4">
    <source>
        <dbReference type="ARBA" id="ARBA00022475"/>
    </source>
</evidence>
<dbReference type="CDD" id="cd06261">
    <property type="entry name" value="TM_PBP2"/>
    <property type="match status" value="1"/>
</dbReference>
<feature type="transmembrane region" description="Helical" evidence="9">
    <location>
        <begin position="351"/>
        <end position="373"/>
    </location>
</feature>
<feature type="transmembrane region" description="Helical" evidence="9">
    <location>
        <begin position="257"/>
        <end position="277"/>
    </location>
</feature>
<keyword evidence="6 9" id="KW-0812">Transmembrane</keyword>
<dbReference type="GO" id="GO:0015423">
    <property type="term" value="F:ABC-type maltose transporter activity"/>
    <property type="evidence" value="ECO:0007669"/>
    <property type="project" value="TreeGrafter"/>
</dbReference>
<evidence type="ECO:0000256" key="6">
    <source>
        <dbReference type="ARBA" id="ARBA00022692"/>
    </source>
</evidence>
<feature type="transmembrane region" description="Helical" evidence="9">
    <location>
        <begin position="45"/>
        <end position="66"/>
    </location>
</feature>
<feature type="transmembrane region" description="Helical" evidence="9">
    <location>
        <begin position="222"/>
        <end position="245"/>
    </location>
</feature>
<dbReference type="OrthoDB" id="9778687at2"/>
<dbReference type="Gene3D" id="1.10.3720.10">
    <property type="entry name" value="MetI-like"/>
    <property type="match status" value="1"/>
</dbReference>
<dbReference type="EMBL" id="MIJZ01000016">
    <property type="protein sequence ID" value="OEG09685.1"/>
    <property type="molecule type" value="Genomic_DNA"/>
</dbReference>
<dbReference type="PROSITE" id="PS50928">
    <property type="entry name" value="ABC_TM1"/>
    <property type="match status" value="1"/>
</dbReference>
<feature type="transmembrane region" description="Helical" evidence="9">
    <location>
        <begin position="152"/>
        <end position="180"/>
    </location>
</feature>
<evidence type="ECO:0000256" key="3">
    <source>
        <dbReference type="ARBA" id="ARBA00022448"/>
    </source>
</evidence>
<evidence type="ECO:0000256" key="7">
    <source>
        <dbReference type="ARBA" id="ARBA00022989"/>
    </source>
</evidence>
<keyword evidence="13" id="KW-1185">Reference proteome</keyword>
<comment type="similarity">
    <text evidence="2 10">Belongs to the binding-protein-dependent transport system permease family. MalFG subfamily.</text>
</comment>
<comment type="caution">
    <text evidence="12">The sequence shown here is derived from an EMBL/GenBank/DDBJ whole genome shotgun (WGS) entry which is preliminary data.</text>
</comment>
<dbReference type="AlphaFoldDB" id="A0A1E5GAQ9"/>
<evidence type="ECO:0000313" key="13">
    <source>
        <dbReference type="Proteomes" id="UP000094068"/>
    </source>
</evidence>
<dbReference type="InterPro" id="IPR035906">
    <property type="entry name" value="MetI-like_sf"/>
</dbReference>
<keyword evidence="3 9" id="KW-0813">Transport</keyword>
<feature type="transmembrane region" description="Helical" evidence="9">
    <location>
        <begin position="418"/>
        <end position="440"/>
    </location>
</feature>
<dbReference type="InterPro" id="IPR000515">
    <property type="entry name" value="MetI-like"/>
</dbReference>
<keyword evidence="8 9" id="KW-0472">Membrane</keyword>
<comment type="function">
    <text evidence="10">Part of the ABC transporter complex MalEFGK involved in maltose/maltodextrin import. Probably responsible for the translocation of the substrate across the membrane.</text>
</comment>
<evidence type="ECO:0000259" key="11">
    <source>
        <dbReference type="PROSITE" id="PS50928"/>
    </source>
</evidence>
<accession>A0A1E5GAQ9</accession>
<evidence type="ECO:0000313" key="12">
    <source>
        <dbReference type="EMBL" id="OEG09685.1"/>
    </source>
</evidence>
<sequence length="451" mass="49739">MKRKAKADGPISFRELFKKGDKSIKLSYLFMGTANIMNGQIVKGLAFLALQVGFVAWLVVNGFHALSMLQTLGTKSQGWIMDESLGIEVQQPGDNSMLLLLFGIAAIILILLFIFLYIVNLRSARKIFILKQAGQSLPTLKEDLNSLLNEKFYITLMSIPLLGVLAFTILPLLYMISIAFTNYDHNHLPPKNLFHWVGFSNFGNVLTGDIAGTFFPVLTWTLIWAVLATATTFFFGILLALLINAKGVKGKKVWRTIFVITMAVPQFVSLLLMANLFNGSGPVNAMLQNWGLIDQPIPFLTDALLAKVTVIFVNMWVGIPVTMLVATGIITNLPTDQIEAAEIDGANKFQVFRNITFPQILFVMAPSLIQQFIGNINNFNVIFLLTGGQPANSNFHSAGETDLLVTWLYKLTVTAADYNLASVIGIIIFVLSAVFSLFAYTRSSSFKTEGA</sequence>
<dbReference type="Proteomes" id="UP000094068">
    <property type="component" value="Unassembled WGS sequence"/>
</dbReference>
<dbReference type="SUPFAM" id="SSF161098">
    <property type="entry name" value="MetI-like"/>
    <property type="match status" value="1"/>
</dbReference>
<dbReference type="GO" id="GO:0042956">
    <property type="term" value="P:maltodextrin transmembrane transport"/>
    <property type="evidence" value="ECO:0007669"/>
    <property type="project" value="TreeGrafter"/>
</dbReference>
<feature type="transmembrane region" description="Helical" evidence="9">
    <location>
        <begin position="98"/>
        <end position="119"/>
    </location>
</feature>
<reference evidence="13" key="1">
    <citation type="submission" date="2016-09" db="EMBL/GenBank/DDBJ databases">
        <authorList>
            <person name="Gulvik C.A."/>
        </authorList>
    </citation>
    <scope>NUCLEOTIDE SEQUENCE [LARGE SCALE GENOMIC DNA]</scope>
    <source>
        <strain evidence="13">DSM 23328</strain>
    </source>
</reference>
<organism evidence="12 13">
    <name type="scientific">Enterococcus ureasiticus</name>
    <dbReference type="NCBI Taxonomy" id="903984"/>
    <lineage>
        <taxon>Bacteria</taxon>
        <taxon>Bacillati</taxon>
        <taxon>Bacillota</taxon>
        <taxon>Bacilli</taxon>
        <taxon>Lactobacillales</taxon>
        <taxon>Enterococcaceae</taxon>
        <taxon>Enterococcus</taxon>
    </lineage>
</organism>
<evidence type="ECO:0000256" key="2">
    <source>
        <dbReference type="ARBA" id="ARBA00009047"/>
    </source>
</evidence>
<dbReference type="PANTHER" id="PTHR47314:SF1">
    <property type="entry name" value="MALTOSE_MALTODEXTRIN TRANSPORT SYSTEM PERMEASE PROTEIN MALF"/>
    <property type="match status" value="1"/>
</dbReference>
<keyword evidence="7 9" id="KW-1133">Transmembrane helix</keyword>
<proteinExistence type="inferred from homology"/>
<protein>
    <recommendedName>
        <fullName evidence="10">Maltose/maltodextrin transport system permease protein</fullName>
    </recommendedName>
</protein>
<keyword evidence="5 10" id="KW-0762">Sugar transport</keyword>
<evidence type="ECO:0000256" key="10">
    <source>
        <dbReference type="RuleBase" id="RU367050"/>
    </source>
</evidence>